<feature type="chain" id="PRO_5046123685" evidence="1">
    <location>
        <begin position="27"/>
        <end position="167"/>
    </location>
</feature>
<proteinExistence type="predicted"/>
<evidence type="ECO:0000313" key="4">
    <source>
        <dbReference type="Proteomes" id="UP001595683"/>
    </source>
</evidence>
<comment type="caution">
    <text evidence="3">The sequence shown here is derived from an EMBL/GenBank/DDBJ whole genome shotgun (WGS) entry which is preliminary data.</text>
</comment>
<accession>A0ABV7UZH1</accession>
<dbReference type="Proteomes" id="UP001595683">
    <property type="component" value="Unassembled WGS sequence"/>
</dbReference>
<keyword evidence="4" id="KW-1185">Reference proteome</keyword>
<dbReference type="RefSeq" id="WP_191324987.1">
    <property type="nucleotide sequence ID" value="NZ_BMZP01000013.1"/>
</dbReference>
<name>A0ABV7UZH1_9SPHN</name>
<reference evidence="4" key="1">
    <citation type="journal article" date="2019" name="Int. J. Syst. Evol. Microbiol.">
        <title>The Global Catalogue of Microorganisms (GCM) 10K type strain sequencing project: providing services to taxonomists for standard genome sequencing and annotation.</title>
        <authorList>
            <consortium name="The Broad Institute Genomics Platform"/>
            <consortium name="The Broad Institute Genome Sequencing Center for Infectious Disease"/>
            <person name="Wu L."/>
            <person name="Ma J."/>
        </authorList>
    </citation>
    <scope>NUCLEOTIDE SEQUENCE [LARGE SCALE GENOMIC DNA]</scope>
    <source>
        <strain evidence="4">KCTC 42224</strain>
    </source>
</reference>
<dbReference type="Pfam" id="PF05229">
    <property type="entry name" value="SCPU"/>
    <property type="match status" value="1"/>
</dbReference>
<keyword evidence="1" id="KW-0732">Signal</keyword>
<organism evidence="3 4">
    <name type="scientific">Novosphingobium pokkalii</name>
    <dbReference type="NCBI Taxonomy" id="1770194"/>
    <lineage>
        <taxon>Bacteria</taxon>
        <taxon>Pseudomonadati</taxon>
        <taxon>Pseudomonadota</taxon>
        <taxon>Alphaproteobacteria</taxon>
        <taxon>Sphingomonadales</taxon>
        <taxon>Sphingomonadaceae</taxon>
        <taxon>Novosphingobium</taxon>
    </lineage>
</organism>
<evidence type="ECO:0000259" key="2">
    <source>
        <dbReference type="Pfam" id="PF05229"/>
    </source>
</evidence>
<dbReference type="SMART" id="SM00972">
    <property type="entry name" value="SCPU"/>
    <property type="match status" value="1"/>
</dbReference>
<feature type="domain" description="Spore coat protein U/FanG" evidence="2">
    <location>
        <begin position="30"/>
        <end position="164"/>
    </location>
</feature>
<dbReference type="EMBL" id="JBHRYE010000003">
    <property type="protein sequence ID" value="MFC3670132.1"/>
    <property type="molecule type" value="Genomic_DNA"/>
</dbReference>
<evidence type="ECO:0000256" key="1">
    <source>
        <dbReference type="SAM" id="SignalP"/>
    </source>
</evidence>
<sequence length="167" mass="16749">MKTSFRTVAAIAAFCATMLASGAAMAASTTTNLSVTANVVSSCSVNSTTTLAFGAIAAGTLPINNNGSVTFTCSSGTPWFVTANNGSNASGSQPRMVSSGQYLSYNIYSDNGRTTAFPTALGTLGSGNTGGTGTGGQQTVTVYGQVPSQLLPPAGTYTDTVTLTINW</sequence>
<dbReference type="PANTHER" id="PTHR37089:SF4">
    <property type="entry name" value="EXPORTED PROTEIN"/>
    <property type="match status" value="1"/>
</dbReference>
<dbReference type="PANTHER" id="PTHR37089">
    <property type="entry name" value="PROTEIN U-RELATED"/>
    <property type="match status" value="1"/>
</dbReference>
<dbReference type="InterPro" id="IPR053167">
    <property type="entry name" value="Spore_coat_component"/>
</dbReference>
<protein>
    <submittedName>
        <fullName evidence="3">Spore coat U domain-containing protein</fullName>
    </submittedName>
</protein>
<evidence type="ECO:0000313" key="3">
    <source>
        <dbReference type="EMBL" id="MFC3670132.1"/>
    </source>
</evidence>
<dbReference type="InterPro" id="IPR007893">
    <property type="entry name" value="Spore_coat_U/FanG"/>
</dbReference>
<gene>
    <name evidence="3" type="ORF">ACFOOT_01720</name>
</gene>
<feature type="signal peptide" evidence="1">
    <location>
        <begin position="1"/>
        <end position="26"/>
    </location>
</feature>